<dbReference type="Pfam" id="PF01520">
    <property type="entry name" value="Amidase_3"/>
    <property type="match status" value="1"/>
</dbReference>
<dbReference type="PANTHER" id="PTHR30404">
    <property type="entry name" value="N-ACETYLMURAMOYL-L-ALANINE AMIDASE"/>
    <property type="match status" value="1"/>
</dbReference>
<organism evidence="3">
    <name type="scientific">mine drainage metagenome</name>
    <dbReference type="NCBI Taxonomy" id="410659"/>
    <lineage>
        <taxon>unclassified sequences</taxon>
        <taxon>metagenomes</taxon>
        <taxon>ecological metagenomes</taxon>
    </lineage>
</organism>
<comment type="caution">
    <text evidence="3">The sequence shown here is derived from an EMBL/GenBank/DDBJ whole genome shotgun (WGS) entry which is preliminary data.</text>
</comment>
<name>A0A1J5RZH7_9ZZZZ</name>
<reference evidence="3" key="1">
    <citation type="submission" date="2016-10" db="EMBL/GenBank/DDBJ databases">
        <title>Sequence of Gallionella enrichment culture.</title>
        <authorList>
            <person name="Poehlein A."/>
            <person name="Muehling M."/>
            <person name="Daniel R."/>
        </authorList>
    </citation>
    <scope>NUCLEOTIDE SEQUENCE</scope>
</reference>
<evidence type="ECO:0000256" key="1">
    <source>
        <dbReference type="ARBA" id="ARBA00022801"/>
    </source>
</evidence>
<protein>
    <submittedName>
        <fullName evidence="3">N-acetylmuramoyl-L-alanine amidase AmiC</fullName>
        <ecNumber evidence="3">3.5.1.28</ecNumber>
    </submittedName>
</protein>
<dbReference type="EC" id="3.5.1.28" evidence="3"/>
<evidence type="ECO:0000259" key="2">
    <source>
        <dbReference type="SMART" id="SM00646"/>
    </source>
</evidence>
<dbReference type="InterPro" id="IPR002508">
    <property type="entry name" value="MurNAc-LAA_cat"/>
</dbReference>
<dbReference type="AlphaFoldDB" id="A0A1J5RZH7"/>
<dbReference type="CDD" id="cd02696">
    <property type="entry name" value="MurNAc-LAA"/>
    <property type="match status" value="1"/>
</dbReference>
<proteinExistence type="predicted"/>
<dbReference type="InterPro" id="IPR050695">
    <property type="entry name" value="N-acetylmuramoyl_amidase_3"/>
</dbReference>
<evidence type="ECO:0000313" key="3">
    <source>
        <dbReference type="EMBL" id="OIR01115.1"/>
    </source>
</evidence>
<dbReference type="SUPFAM" id="SSF53187">
    <property type="entry name" value="Zn-dependent exopeptidases"/>
    <property type="match status" value="1"/>
</dbReference>
<dbReference type="GO" id="GO:0009253">
    <property type="term" value="P:peptidoglycan catabolic process"/>
    <property type="evidence" value="ECO:0007669"/>
    <property type="project" value="InterPro"/>
</dbReference>
<dbReference type="GO" id="GO:0008745">
    <property type="term" value="F:N-acetylmuramoyl-L-alanine amidase activity"/>
    <property type="evidence" value="ECO:0007669"/>
    <property type="project" value="UniProtKB-EC"/>
</dbReference>
<dbReference type="SMART" id="SM00646">
    <property type="entry name" value="Ami_3"/>
    <property type="match status" value="1"/>
</dbReference>
<dbReference type="GO" id="GO:0030288">
    <property type="term" value="C:outer membrane-bounded periplasmic space"/>
    <property type="evidence" value="ECO:0007669"/>
    <property type="project" value="TreeGrafter"/>
</dbReference>
<keyword evidence="1 3" id="KW-0378">Hydrolase</keyword>
<dbReference type="EMBL" id="MLJW01000087">
    <property type="protein sequence ID" value="OIR01115.1"/>
    <property type="molecule type" value="Genomic_DNA"/>
</dbReference>
<feature type="domain" description="MurNAc-LAA" evidence="2">
    <location>
        <begin position="105"/>
        <end position="293"/>
    </location>
</feature>
<sequence length="313" mass="35322">MKFNKIGLVIFLSFITILSLSFTGRKGQPLPQKQTLKRIVIDAGHGGPSYLAGKFYGASGPHAEEKDITLQIALKLEKEINLEMPDVEVVMTRTTDIFDSPIVKANKANAAKGDLFISIHCNDVNRLPHKEIVGYTTKTIKRKGKKITKKIPQYHYWTTPNPAHGTETYLWGVGKTNEKEEALSENDFVDTTLIKSYDESDPTRLIALSLKTQQYAERSRNLAYTVEEEFEKAGRLSRGAKQRDEKGIWVLQAVAMPAILIEVGFLSYPEEEAYLISEQGQQETAETIVKALKRYRYSLENKQNPNPKLSSQK</sequence>
<accession>A0A1J5RZH7</accession>
<dbReference type="PANTHER" id="PTHR30404:SF0">
    <property type="entry name" value="N-ACETYLMURAMOYL-L-ALANINE AMIDASE AMIC"/>
    <property type="match status" value="1"/>
</dbReference>
<dbReference type="Gene3D" id="3.40.630.40">
    <property type="entry name" value="Zn-dependent exopeptidases"/>
    <property type="match status" value="1"/>
</dbReference>
<gene>
    <name evidence="3" type="primary">amiC_5</name>
    <name evidence="3" type="ORF">GALL_167480</name>
</gene>